<evidence type="ECO:0000256" key="1">
    <source>
        <dbReference type="ARBA" id="ARBA00004141"/>
    </source>
</evidence>
<dbReference type="InterPro" id="IPR000276">
    <property type="entry name" value="GPCR_Rhodpsn"/>
</dbReference>
<dbReference type="Proteomes" id="UP001283361">
    <property type="component" value="Unassembled WGS sequence"/>
</dbReference>
<evidence type="ECO:0000256" key="4">
    <source>
        <dbReference type="ARBA" id="ARBA00023040"/>
    </source>
</evidence>
<sequence length="476" mass="53884">MILLAGFQHVISGVENQDLASAYLKILLLTRGYRVLHLKFLSRTSLTYPGIVVVAATDRPPVQDASFERLLFGACLWSNTAFVASQSHALHELNMGDGILLNITSGDSLGYQVMNNTANAYNETEPFDIFNFYETHSNIFLIDRVVTPFFYVIGFPSNPLSAYIWLNRKTRTNNSSAIYLGALSISHVVFLLFHVLQELRYAWNITTYDGYISCQIFNMFFLIPQYLAPLLVLSFTVERYIAICHPFAKERYCTVRRAVVVVTCLLLLCTIISCPQAYFWTYDENFQACNHRPEVQESAVHELWTWFSELTIFGVAPLAALVFNVLVIREIRSLTSSGPAATGGSGGGSQASTVTLLSVSFYLICTWLPYTIGFSLSKRYPIGDFSLTFEEIDLDPTWQRHFMYMLIMAVIKEITLSNSACYFFIYYATGKHFRQSVHSLIVPEKCARMRTRNHQSKAYMAVSKSNHNNGTNATFV</sequence>
<keyword evidence="2 8" id="KW-0812">Transmembrane</keyword>
<feature type="transmembrane region" description="Helical" evidence="8">
    <location>
        <begin position="349"/>
        <end position="370"/>
    </location>
</feature>
<dbReference type="GO" id="GO:0005886">
    <property type="term" value="C:plasma membrane"/>
    <property type="evidence" value="ECO:0007669"/>
    <property type="project" value="TreeGrafter"/>
</dbReference>
<feature type="domain" description="G-protein coupled receptors family 1 profile" evidence="9">
    <location>
        <begin position="157"/>
        <end position="426"/>
    </location>
</feature>
<feature type="transmembrane region" description="Helical" evidence="8">
    <location>
        <begin position="216"/>
        <end position="237"/>
    </location>
</feature>
<dbReference type="PANTHER" id="PTHR24243">
    <property type="entry name" value="G-PROTEIN COUPLED RECEPTOR"/>
    <property type="match status" value="1"/>
</dbReference>
<dbReference type="PANTHER" id="PTHR24243:SF233">
    <property type="entry name" value="THYROTROPIN-RELEASING HORMONE RECEPTOR"/>
    <property type="match status" value="1"/>
</dbReference>
<feature type="transmembrane region" description="Helical" evidence="8">
    <location>
        <begin position="178"/>
        <end position="196"/>
    </location>
</feature>
<keyword evidence="3 8" id="KW-1133">Transmembrane helix</keyword>
<evidence type="ECO:0000313" key="10">
    <source>
        <dbReference type="EMBL" id="KAK3789840.1"/>
    </source>
</evidence>
<proteinExistence type="predicted"/>
<dbReference type="PROSITE" id="PS50262">
    <property type="entry name" value="G_PROTEIN_RECEP_F1_2"/>
    <property type="match status" value="1"/>
</dbReference>
<evidence type="ECO:0000256" key="8">
    <source>
        <dbReference type="SAM" id="Phobius"/>
    </source>
</evidence>
<feature type="transmembrane region" description="Helical" evidence="8">
    <location>
        <begin position="258"/>
        <end position="278"/>
    </location>
</feature>
<organism evidence="10 11">
    <name type="scientific">Elysia crispata</name>
    <name type="common">lettuce slug</name>
    <dbReference type="NCBI Taxonomy" id="231223"/>
    <lineage>
        <taxon>Eukaryota</taxon>
        <taxon>Metazoa</taxon>
        <taxon>Spiralia</taxon>
        <taxon>Lophotrochozoa</taxon>
        <taxon>Mollusca</taxon>
        <taxon>Gastropoda</taxon>
        <taxon>Heterobranchia</taxon>
        <taxon>Euthyneura</taxon>
        <taxon>Panpulmonata</taxon>
        <taxon>Sacoglossa</taxon>
        <taxon>Placobranchoidea</taxon>
        <taxon>Plakobranchidae</taxon>
        <taxon>Elysia</taxon>
    </lineage>
</organism>
<evidence type="ECO:0000256" key="6">
    <source>
        <dbReference type="ARBA" id="ARBA00023170"/>
    </source>
</evidence>
<comment type="caution">
    <text evidence="10">The sequence shown here is derived from an EMBL/GenBank/DDBJ whole genome shotgun (WGS) entry which is preliminary data.</text>
</comment>
<keyword evidence="5 8" id="KW-0472">Membrane</keyword>
<keyword evidence="4" id="KW-0297">G-protein coupled receptor</keyword>
<evidence type="ECO:0000313" key="11">
    <source>
        <dbReference type="Proteomes" id="UP001283361"/>
    </source>
</evidence>
<feature type="transmembrane region" description="Helical" evidence="8">
    <location>
        <begin position="402"/>
        <end position="425"/>
    </location>
</feature>
<name>A0AAE1E179_9GAST</name>
<reference evidence="10" key="1">
    <citation type="journal article" date="2023" name="G3 (Bethesda)">
        <title>A reference genome for the long-term kleptoplast-retaining sea slug Elysia crispata morphotype clarki.</title>
        <authorList>
            <person name="Eastman K.E."/>
            <person name="Pendleton A.L."/>
            <person name="Shaikh M.A."/>
            <person name="Suttiyut T."/>
            <person name="Ogas R."/>
            <person name="Tomko P."/>
            <person name="Gavelis G."/>
            <person name="Widhalm J.R."/>
            <person name="Wisecaver J.H."/>
        </authorList>
    </citation>
    <scope>NUCLEOTIDE SEQUENCE</scope>
    <source>
        <strain evidence="10">ECLA1</strain>
    </source>
</reference>
<dbReference type="EMBL" id="JAWDGP010001627">
    <property type="protein sequence ID" value="KAK3789840.1"/>
    <property type="molecule type" value="Genomic_DNA"/>
</dbReference>
<dbReference type="InterPro" id="IPR017452">
    <property type="entry name" value="GPCR_Rhodpsn_7TM"/>
</dbReference>
<evidence type="ECO:0000256" key="5">
    <source>
        <dbReference type="ARBA" id="ARBA00023136"/>
    </source>
</evidence>
<comment type="subcellular location">
    <subcellularLocation>
        <location evidence="1">Membrane</location>
        <topology evidence="1">Multi-pass membrane protein</topology>
    </subcellularLocation>
</comment>
<dbReference type="SUPFAM" id="SSF81321">
    <property type="entry name" value="Family A G protein-coupled receptor-like"/>
    <property type="match status" value="1"/>
</dbReference>
<evidence type="ECO:0000256" key="2">
    <source>
        <dbReference type="ARBA" id="ARBA00022692"/>
    </source>
</evidence>
<dbReference type="Pfam" id="PF00001">
    <property type="entry name" value="7tm_1"/>
    <property type="match status" value="1"/>
</dbReference>
<keyword evidence="6" id="KW-0675">Receptor</keyword>
<evidence type="ECO:0000256" key="3">
    <source>
        <dbReference type="ARBA" id="ARBA00022989"/>
    </source>
</evidence>
<dbReference type="Gene3D" id="1.20.1070.10">
    <property type="entry name" value="Rhodopsin 7-helix transmembrane proteins"/>
    <property type="match status" value="1"/>
</dbReference>
<dbReference type="AlphaFoldDB" id="A0AAE1E179"/>
<gene>
    <name evidence="10" type="ORF">RRG08_055126</name>
</gene>
<evidence type="ECO:0000259" key="9">
    <source>
        <dbReference type="PROSITE" id="PS50262"/>
    </source>
</evidence>
<keyword evidence="7" id="KW-0807">Transducer</keyword>
<protein>
    <recommendedName>
        <fullName evidence="9">G-protein coupled receptors family 1 profile domain-containing protein</fullName>
    </recommendedName>
</protein>
<keyword evidence="11" id="KW-1185">Reference proteome</keyword>
<dbReference type="GO" id="GO:0004930">
    <property type="term" value="F:G protein-coupled receptor activity"/>
    <property type="evidence" value="ECO:0007669"/>
    <property type="project" value="UniProtKB-KW"/>
</dbReference>
<evidence type="ECO:0000256" key="7">
    <source>
        <dbReference type="ARBA" id="ARBA00023224"/>
    </source>
</evidence>
<accession>A0AAE1E179</accession>
<feature type="transmembrane region" description="Helical" evidence="8">
    <location>
        <begin position="310"/>
        <end position="328"/>
    </location>
</feature>
<feature type="transmembrane region" description="Helical" evidence="8">
    <location>
        <begin position="148"/>
        <end position="166"/>
    </location>
</feature>